<dbReference type="InterPro" id="IPR050267">
    <property type="entry name" value="Anti-sigma-factor_SerPK"/>
</dbReference>
<proteinExistence type="predicted"/>
<organism evidence="3 4">
    <name type="scientific">Candidatus Sulfotelmatobacter kueseliae</name>
    <dbReference type="NCBI Taxonomy" id="2042962"/>
    <lineage>
        <taxon>Bacteria</taxon>
        <taxon>Pseudomonadati</taxon>
        <taxon>Acidobacteriota</taxon>
        <taxon>Terriglobia</taxon>
        <taxon>Terriglobales</taxon>
        <taxon>Candidatus Korobacteraceae</taxon>
        <taxon>Candidatus Sulfotelmatobacter</taxon>
    </lineage>
</organism>
<protein>
    <submittedName>
        <fullName evidence="3">Putative anti-sigma regulatory factor, serine/threonine protein kinase</fullName>
    </submittedName>
</protein>
<evidence type="ECO:0000313" key="3">
    <source>
        <dbReference type="EMBL" id="SPF46083.1"/>
    </source>
</evidence>
<name>A0A2U3L2E7_9BACT</name>
<accession>A0A2U3L2E7</accession>
<keyword evidence="3" id="KW-0418">Kinase</keyword>
<dbReference type="Proteomes" id="UP000238701">
    <property type="component" value="Unassembled WGS sequence"/>
</dbReference>
<dbReference type="GO" id="GO:0004674">
    <property type="term" value="F:protein serine/threonine kinase activity"/>
    <property type="evidence" value="ECO:0007669"/>
    <property type="project" value="UniProtKB-KW"/>
</dbReference>
<keyword evidence="3" id="KW-0808">Transferase</keyword>
<sequence length="150" mass="16202">MAMTEQRVSYTLDSSLETIDCAEEKATRIAADLGFAEDEVMQISMAVREGAVNAVLHGNGYAPDKKVILAFEHTGGNLVITICDQGKGMDLSKIPNPLAPENLLKTSGRGIFLMRSFMDVVEIRPSQTGTELKLIKHVHGPTADGKEASQ</sequence>
<dbReference type="SUPFAM" id="SSF55874">
    <property type="entry name" value="ATPase domain of HSP90 chaperone/DNA topoisomerase II/histidine kinase"/>
    <property type="match status" value="1"/>
</dbReference>
<dbReference type="PANTHER" id="PTHR35526">
    <property type="entry name" value="ANTI-SIGMA-F FACTOR RSBW-RELATED"/>
    <property type="match status" value="1"/>
</dbReference>
<evidence type="ECO:0000259" key="2">
    <source>
        <dbReference type="Pfam" id="PF13581"/>
    </source>
</evidence>
<dbReference type="AlphaFoldDB" id="A0A2U3L2E7"/>
<dbReference type="PANTHER" id="PTHR35526:SF3">
    <property type="entry name" value="ANTI-SIGMA-F FACTOR RSBW"/>
    <property type="match status" value="1"/>
</dbReference>
<evidence type="ECO:0000256" key="1">
    <source>
        <dbReference type="ARBA" id="ARBA00022527"/>
    </source>
</evidence>
<feature type="domain" description="Histidine kinase/HSP90-like ATPase" evidence="2">
    <location>
        <begin position="16"/>
        <end position="136"/>
    </location>
</feature>
<gene>
    <name evidence="3" type="ORF">SBA1_630032</name>
</gene>
<keyword evidence="1 3" id="KW-0723">Serine/threonine-protein kinase</keyword>
<evidence type="ECO:0000313" key="4">
    <source>
        <dbReference type="Proteomes" id="UP000238701"/>
    </source>
</evidence>
<dbReference type="EMBL" id="OMOD01000159">
    <property type="protein sequence ID" value="SPF46083.1"/>
    <property type="molecule type" value="Genomic_DNA"/>
</dbReference>
<dbReference type="Gene3D" id="3.30.565.10">
    <property type="entry name" value="Histidine kinase-like ATPase, C-terminal domain"/>
    <property type="match status" value="1"/>
</dbReference>
<dbReference type="InterPro" id="IPR036890">
    <property type="entry name" value="HATPase_C_sf"/>
</dbReference>
<reference evidence="4" key="1">
    <citation type="submission" date="2018-02" db="EMBL/GenBank/DDBJ databases">
        <authorList>
            <person name="Hausmann B."/>
        </authorList>
    </citation>
    <scope>NUCLEOTIDE SEQUENCE [LARGE SCALE GENOMIC DNA]</scope>
    <source>
        <strain evidence="4">Peat soil MAG SbA1</strain>
    </source>
</reference>
<dbReference type="Pfam" id="PF13581">
    <property type="entry name" value="HATPase_c_2"/>
    <property type="match status" value="1"/>
</dbReference>
<dbReference type="InterPro" id="IPR003594">
    <property type="entry name" value="HATPase_dom"/>
</dbReference>
<dbReference type="CDD" id="cd16936">
    <property type="entry name" value="HATPase_RsbW-like"/>
    <property type="match status" value="1"/>
</dbReference>